<dbReference type="EMBL" id="JARJLG010000179">
    <property type="protein sequence ID" value="KAJ7731929.1"/>
    <property type="molecule type" value="Genomic_DNA"/>
</dbReference>
<dbReference type="InterPro" id="IPR036188">
    <property type="entry name" value="FAD/NAD-bd_sf"/>
</dbReference>
<gene>
    <name evidence="8" type="ORF">DFH07DRAFT_991055</name>
</gene>
<protein>
    <recommendedName>
        <fullName evidence="6 7">Glucose-methanol-choline oxidoreductase N-terminal domain-containing protein</fullName>
    </recommendedName>
</protein>
<dbReference type="PIRSF" id="PIRSF000137">
    <property type="entry name" value="Alcohol_oxidase"/>
    <property type="match status" value="1"/>
</dbReference>
<feature type="domain" description="Glucose-methanol-choline oxidoreductase N-terminal" evidence="6">
    <location>
        <begin position="88"/>
        <end position="111"/>
    </location>
</feature>
<dbReference type="PANTHER" id="PTHR11552">
    <property type="entry name" value="GLUCOSE-METHANOL-CHOLINE GMC OXIDOREDUCTASE"/>
    <property type="match status" value="1"/>
</dbReference>
<dbReference type="Pfam" id="PF00732">
    <property type="entry name" value="GMC_oxred_N"/>
    <property type="match status" value="1"/>
</dbReference>
<dbReference type="Pfam" id="PF05199">
    <property type="entry name" value="GMC_oxred_C"/>
    <property type="match status" value="1"/>
</dbReference>
<dbReference type="PROSITE" id="PS51257">
    <property type="entry name" value="PROKAR_LIPOPROTEIN"/>
    <property type="match status" value="1"/>
</dbReference>
<name>A0AAD7HZX1_9AGAR</name>
<accession>A0AAD7HZX1</accession>
<dbReference type="Gene3D" id="3.30.560.10">
    <property type="entry name" value="Glucose Oxidase, domain 3"/>
    <property type="match status" value="1"/>
</dbReference>
<reference evidence="8" key="1">
    <citation type="submission" date="2023-03" db="EMBL/GenBank/DDBJ databases">
        <title>Massive genome expansion in bonnet fungi (Mycena s.s.) driven by repeated elements and novel gene families across ecological guilds.</title>
        <authorList>
            <consortium name="Lawrence Berkeley National Laboratory"/>
            <person name="Harder C.B."/>
            <person name="Miyauchi S."/>
            <person name="Viragh M."/>
            <person name="Kuo A."/>
            <person name="Thoen E."/>
            <person name="Andreopoulos B."/>
            <person name="Lu D."/>
            <person name="Skrede I."/>
            <person name="Drula E."/>
            <person name="Henrissat B."/>
            <person name="Morin E."/>
            <person name="Kohler A."/>
            <person name="Barry K."/>
            <person name="LaButti K."/>
            <person name="Morin E."/>
            <person name="Salamov A."/>
            <person name="Lipzen A."/>
            <person name="Mereny Z."/>
            <person name="Hegedus B."/>
            <person name="Baldrian P."/>
            <person name="Stursova M."/>
            <person name="Weitz H."/>
            <person name="Taylor A."/>
            <person name="Grigoriev I.V."/>
            <person name="Nagy L.G."/>
            <person name="Martin F."/>
            <person name="Kauserud H."/>
        </authorList>
    </citation>
    <scope>NUCLEOTIDE SEQUENCE</scope>
    <source>
        <strain evidence="8">CBHHK188m</strain>
    </source>
</reference>
<organism evidence="8 9">
    <name type="scientific">Mycena maculata</name>
    <dbReference type="NCBI Taxonomy" id="230809"/>
    <lineage>
        <taxon>Eukaryota</taxon>
        <taxon>Fungi</taxon>
        <taxon>Dikarya</taxon>
        <taxon>Basidiomycota</taxon>
        <taxon>Agaricomycotina</taxon>
        <taxon>Agaricomycetes</taxon>
        <taxon>Agaricomycetidae</taxon>
        <taxon>Agaricales</taxon>
        <taxon>Marasmiineae</taxon>
        <taxon>Mycenaceae</taxon>
        <taxon>Mycena</taxon>
    </lineage>
</organism>
<evidence type="ECO:0000256" key="1">
    <source>
        <dbReference type="ARBA" id="ARBA00001974"/>
    </source>
</evidence>
<evidence type="ECO:0000256" key="4">
    <source>
        <dbReference type="RuleBase" id="RU003968"/>
    </source>
</evidence>
<comment type="similarity">
    <text evidence="2 4">Belongs to the GMC oxidoreductase family.</text>
</comment>
<evidence type="ECO:0000259" key="6">
    <source>
        <dbReference type="PROSITE" id="PS00623"/>
    </source>
</evidence>
<dbReference type="SUPFAM" id="SSF51905">
    <property type="entry name" value="FAD/NAD(P)-binding domain"/>
    <property type="match status" value="1"/>
</dbReference>
<evidence type="ECO:0000256" key="2">
    <source>
        <dbReference type="ARBA" id="ARBA00010790"/>
    </source>
</evidence>
<dbReference type="GO" id="GO:0016614">
    <property type="term" value="F:oxidoreductase activity, acting on CH-OH group of donors"/>
    <property type="evidence" value="ECO:0007669"/>
    <property type="project" value="InterPro"/>
</dbReference>
<dbReference type="AlphaFoldDB" id="A0AAD7HZX1"/>
<keyword evidence="4" id="KW-0285">Flavoprotein</keyword>
<evidence type="ECO:0000256" key="3">
    <source>
        <dbReference type="PIRSR" id="PIRSR000137-2"/>
    </source>
</evidence>
<dbReference type="InterPro" id="IPR007867">
    <property type="entry name" value="GMC_OxRtase_C"/>
</dbReference>
<keyword evidence="3 4" id="KW-0274">FAD</keyword>
<dbReference type="GO" id="GO:0050660">
    <property type="term" value="F:flavin adenine dinucleotide binding"/>
    <property type="evidence" value="ECO:0007669"/>
    <property type="project" value="InterPro"/>
</dbReference>
<comment type="cofactor">
    <cofactor evidence="1 3">
        <name>FAD</name>
        <dbReference type="ChEBI" id="CHEBI:57692"/>
    </cofactor>
</comment>
<feature type="domain" description="Glucose-methanol-choline oxidoreductase N-terminal" evidence="7">
    <location>
        <begin position="267"/>
        <end position="281"/>
    </location>
</feature>
<dbReference type="InterPro" id="IPR000172">
    <property type="entry name" value="GMC_OxRdtase_N"/>
</dbReference>
<evidence type="ECO:0000256" key="5">
    <source>
        <dbReference type="SAM" id="MobiDB-lite"/>
    </source>
</evidence>
<dbReference type="PANTHER" id="PTHR11552:SF78">
    <property type="entry name" value="GLUCOSE-METHANOL-CHOLINE OXIDOREDUCTASE N-TERMINAL DOMAIN-CONTAINING PROTEIN"/>
    <property type="match status" value="1"/>
</dbReference>
<comment type="caution">
    <text evidence="8">The sequence shown here is derived from an EMBL/GenBank/DDBJ whole genome shotgun (WGS) entry which is preliminary data.</text>
</comment>
<feature type="binding site" evidence="3">
    <location>
        <position position="225"/>
    </location>
    <ligand>
        <name>FAD</name>
        <dbReference type="ChEBI" id="CHEBI:57692"/>
    </ligand>
</feature>
<dbReference type="Gene3D" id="3.50.50.60">
    <property type="entry name" value="FAD/NAD(P)-binding domain"/>
    <property type="match status" value="1"/>
</dbReference>
<proteinExistence type="inferred from homology"/>
<evidence type="ECO:0000313" key="9">
    <source>
        <dbReference type="Proteomes" id="UP001215280"/>
    </source>
</evidence>
<evidence type="ECO:0000313" key="8">
    <source>
        <dbReference type="EMBL" id="KAJ7731929.1"/>
    </source>
</evidence>
<keyword evidence="9" id="KW-1185">Reference proteome</keyword>
<evidence type="ECO:0000259" key="7">
    <source>
        <dbReference type="PROSITE" id="PS00624"/>
    </source>
</evidence>
<sequence>MQRPTASYDVIFAGGGAAGCVVAGRLAAADPSLKILIIEAGKHTKDIPTHTQPGRYFANLASGGDTFTFHVAKPSEALGNRPCIIPSGKGVGGGSSINFMMYTRASPSDYDSWEKLGNPSWGSKDLIPLSNKPNRKNHGTSGPIQISGGIQTNIARQYLAVAAARDKERGFTDDANDFSVSSVNAYSPWFRYISSSTGRRSDTAHHYIYNQANNKNLHILPHCRVKRVLFENERAVGVEYISHDVDAVDKTAVVAVYASRLVVLASGAFGSPAILERSGIGAPDLLKVHGIPQVVSLPGVDHTLLLVPYHTTDDELTMDDIFRGNDAAIKPYEDQWLREGKGMMANNGIEVGIKFRPNAKDLEAIGPTFTSRWQEFFANEPDKPVMWMGTLSGYTGGNPAAAGRKMFIVGYWTPYPASLGRTHISSADPYAPLDVEPGFLDKPEDVALLRWSYKWSREMARRMEAYRGEFALEHPSFSTGSAAACGETEGPVPISAPDIVYSVEDDEAIDNYHRAAVSTTWHSLGTCPMKPRDQGGVVDSRLNVYGVKNLKVADVSIAPTNVGANTYNTALIVGEKAALIIAEELGIQGV</sequence>
<dbReference type="InterPro" id="IPR012132">
    <property type="entry name" value="GMC_OxRdtase"/>
</dbReference>
<dbReference type="PROSITE" id="PS00623">
    <property type="entry name" value="GMC_OXRED_1"/>
    <property type="match status" value="1"/>
</dbReference>
<feature type="region of interest" description="Disordered" evidence="5">
    <location>
        <begin position="124"/>
        <end position="147"/>
    </location>
</feature>
<dbReference type="PROSITE" id="PS00624">
    <property type="entry name" value="GMC_OXRED_2"/>
    <property type="match status" value="1"/>
</dbReference>
<dbReference type="SUPFAM" id="SSF54373">
    <property type="entry name" value="FAD-linked reductases, C-terminal domain"/>
    <property type="match status" value="1"/>
</dbReference>
<dbReference type="Proteomes" id="UP001215280">
    <property type="component" value="Unassembled WGS sequence"/>
</dbReference>
<feature type="binding site" evidence="3">
    <location>
        <begin position="521"/>
        <end position="522"/>
    </location>
    <ligand>
        <name>FAD</name>
        <dbReference type="ChEBI" id="CHEBI:57692"/>
    </ligand>
</feature>